<dbReference type="PANTHER" id="PTHR43982:SF6">
    <property type="entry name" value="UBIQUITIN CARBOXYL-TERMINAL HYDROLASE 2-RELATED"/>
    <property type="match status" value="1"/>
</dbReference>
<keyword evidence="2 6" id="KW-0645">Protease</keyword>
<comment type="caution">
    <text evidence="10">The sequence shown here is derived from an EMBL/GenBank/DDBJ whole genome shotgun (WGS) entry which is preliminary data.</text>
</comment>
<dbReference type="InterPro" id="IPR001394">
    <property type="entry name" value="Peptidase_C19_UCH"/>
</dbReference>
<feature type="compositionally biased region" description="Polar residues" evidence="8">
    <location>
        <begin position="552"/>
        <end position="563"/>
    </location>
</feature>
<dbReference type="GO" id="GO:0016579">
    <property type="term" value="P:protein deubiquitination"/>
    <property type="evidence" value="ECO:0007669"/>
    <property type="project" value="InterPro"/>
</dbReference>
<dbReference type="Pfam" id="PF13446">
    <property type="entry name" value="RPT"/>
    <property type="match status" value="2"/>
</dbReference>
<keyword evidence="4 6" id="KW-0378">Hydrolase</keyword>
<keyword evidence="7" id="KW-0175">Coiled coil</keyword>
<evidence type="ECO:0000256" key="3">
    <source>
        <dbReference type="ARBA" id="ARBA00022786"/>
    </source>
</evidence>
<dbReference type="SUPFAM" id="SSF54001">
    <property type="entry name" value="Cysteine proteinases"/>
    <property type="match status" value="1"/>
</dbReference>
<evidence type="ECO:0000256" key="8">
    <source>
        <dbReference type="SAM" id="MobiDB-lite"/>
    </source>
</evidence>
<proteinExistence type="inferred from homology"/>
<dbReference type="GO" id="GO:0061136">
    <property type="term" value="P:regulation of proteasomal protein catabolic process"/>
    <property type="evidence" value="ECO:0007669"/>
    <property type="project" value="TreeGrafter"/>
</dbReference>
<evidence type="ECO:0000256" key="4">
    <source>
        <dbReference type="ARBA" id="ARBA00022801"/>
    </source>
</evidence>
<keyword evidence="11" id="KW-1185">Reference proteome</keyword>
<dbReference type="EMBL" id="QKYT01000032">
    <property type="protein sequence ID" value="RIA97236.1"/>
    <property type="molecule type" value="Genomic_DNA"/>
</dbReference>
<accession>A0A397TJX0</accession>
<sequence length="962" mass="111053">MNDFTGNPPPLPPRPNTDTSEHVEFSMLGKTPPAWLHALIHYSSEEDIHPHEFYLSTEFDNEVETVFLCQKCHNWFFLTIATPKANQEPTICNSENNLHHLHTTTMTRTSISANCCSCNLTVNIEIKEPFIDMRLFNDLAKLRKHSYANAVSHSEFEYKTNLVDVINKMIKIVSDTLDENLQSLKINCENFEIDKASQTLFEKLGFKLMDDCLIPPVSLSDDEKRNIKSTKEELIMLSFELNPYLKYDAKKPYEKLNYVLGTTYKTRFVGSYEKFEPHFIRSLHPSCFFLGCVSEMDDQILIWAYKLGIQEVPEKTPEYLQAIYEMCKERKSEALEELVALEKSQGKFHEDDIKDAYKCLNVGSVDVSDEMLIDTYRSFNIDYPSSRAKYRDALYIIGNARNSSKLLHFINEGPVNDVFDSFSEMPVGLDNIGNTCYLNSLLQYYFTIRPLREAVLKTDSSSANGYELDWQSITIGHRKVSKSEVERAKKFVNLLRGLFVNLIHTTQRSITPDIDLAYLALVNAKNDEDEYKETSKSPMDDNKMAIDDLSPGPSSSKNIDYGSSDNCTLSEEITVEIEGTAPSANEDFIVPKNFYEQNNESSASHSLKGKEKENAHGPELSTDFFNTSKEDKLKAASDMLLGRQQDVTECMDNVMFQLEAALKPLFMIDENEDGQNIIKRLFYGQTRQILRKQNTVVAEGRDLYDGLDVYFDASLVDYDDTQVTREVTLAKIPPILQIHVQRVQFDRSTSNIYKSNAFLRFDKVIYLDRYLDKNYELLKQRRHDAHNWKQDIDRLQAELKDYERDKTTMLPMTDLLKSTADFIHDTIKIDPTDENLLSSVEQEGNHLILTKACLNYIIEHHNKISQLKSQLSQHYRDLQECEYRLHAVFIHSGQANFGHYWIYIFDFEKDRWLKFNDSYVTEVEDREVFADTTGSSANPYCMVYVKAQDAKELVETICRQTN</sequence>
<dbReference type="PROSITE" id="PS00972">
    <property type="entry name" value="USP_1"/>
    <property type="match status" value="1"/>
</dbReference>
<dbReference type="OrthoDB" id="2420415at2759"/>
<dbReference type="AlphaFoldDB" id="A0A397TJX0"/>
<gene>
    <name evidence="10" type="ORF">C1645_814311</name>
</gene>
<dbReference type="GO" id="GO:0004843">
    <property type="term" value="F:cysteine-type deubiquitinase activity"/>
    <property type="evidence" value="ECO:0007669"/>
    <property type="project" value="UniProtKB-UniRule"/>
</dbReference>
<dbReference type="InterPro" id="IPR038765">
    <property type="entry name" value="Papain-like_cys_pep_sf"/>
</dbReference>
<reference evidence="10 11" key="1">
    <citation type="submission" date="2018-06" db="EMBL/GenBank/DDBJ databases">
        <title>Comparative genomics reveals the genomic features of Rhizophagus irregularis, R. cerebriforme, R. diaphanum and Gigaspora rosea, and their symbiotic lifestyle signature.</title>
        <authorList>
            <person name="Morin E."/>
            <person name="San Clemente H."/>
            <person name="Chen E.C.H."/>
            <person name="De La Providencia I."/>
            <person name="Hainaut M."/>
            <person name="Kuo A."/>
            <person name="Kohler A."/>
            <person name="Murat C."/>
            <person name="Tang N."/>
            <person name="Roy S."/>
            <person name="Loubradou J."/>
            <person name="Henrissat B."/>
            <person name="Grigoriev I.V."/>
            <person name="Corradi N."/>
            <person name="Roux C."/>
            <person name="Martin F.M."/>
        </authorList>
    </citation>
    <scope>NUCLEOTIDE SEQUENCE [LARGE SCALE GENOMIC DNA]</scope>
    <source>
        <strain evidence="10 11">DAOM 227022</strain>
    </source>
</reference>
<dbReference type="GO" id="GO:0043161">
    <property type="term" value="P:proteasome-mediated ubiquitin-dependent protein catabolic process"/>
    <property type="evidence" value="ECO:0007669"/>
    <property type="project" value="InterPro"/>
</dbReference>
<organism evidence="10 11">
    <name type="scientific">Glomus cerebriforme</name>
    <dbReference type="NCBI Taxonomy" id="658196"/>
    <lineage>
        <taxon>Eukaryota</taxon>
        <taxon>Fungi</taxon>
        <taxon>Fungi incertae sedis</taxon>
        <taxon>Mucoromycota</taxon>
        <taxon>Glomeromycotina</taxon>
        <taxon>Glomeromycetes</taxon>
        <taxon>Glomerales</taxon>
        <taxon>Glomeraceae</taxon>
        <taxon>Glomus</taxon>
    </lineage>
</organism>
<dbReference type="PANTHER" id="PTHR43982">
    <property type="entry name" value="UBIQUITIN CARBOXYL-TERMINAL HYDROLASE"/>
    <property type="match status" value="1"/>
</dbReference>
<evidence type="ECO:0000256" key="1">
    <source>
        <dbReference type="ARBA" id="ARBA00000707"/>
    </source>
</evidence>
<dbReference type="InterPro" id="IPR018200">
    <property type="entry name" value="USP_CS"/>
</dbReference>
<dbReference type="InterPro" id="IPR028889">
    <property type="entry name" value="USP"/>
</dbReference>
<dbReference type="PROSITE" id="PS50235">
    <property type="entry name" value="USP_3"/>
    <property type="match status" value="1"/>
</dbReference>
<feature type="region of interest" description="Disordered" evidence="8">
    <location>
        <begin position="529"/>
        <end position="563"/>
    </location>
</feature>
<dbReference type="STRING" id="658196.A0A397TJX0"/>
<dbReference type="InterPro" id="IPR044635">
    <property type="entry name" value="UBP14-like"/>
</dbReference>
<evidence type="ECO:0000256" key="5">
    <source>
        <dbReference type="ARBA" id="ARBA00022807"/>
    </source>
</evidence>
<feature type="coiled-coil region" evidence="7">
    <location>
        <begin position="778"/>
        <end position="805"/>
    </location>
</feature>
<feature type="domain" description="USP" evidence="9">
    <location>
        <begin position="427"/>
        <end position="947"/>
    </location>
</feature>
<comment type="catalytic activity">
    <reaction evidence="1 6">
        <text>Thiol-dependent hydrolysis of ester, thioester, amide, peptide and isopeptide bonds formed by the C-terminal Gly of ubiquitin (a 76-residue protein attached to proteins as an intracellular targeting signal).</text>
        <dbReference type="EC" id="3.4.19.12"/>
    </reaction>
</comment>
<comment type="similarity">
    <text evidence="6">Belongs to the peptidase C19 family.</text>
</comment>
<evidence type="ECO:0000256" key="7">
    <source>
        <dbReference type="SAM" id="Coils"/>
    </source>
</evidence>
<dbReference type="PROSITE" id="PS00973">
    <property type="entry name" value="USP_2"/>
    <property type="match status" value="1"/>
</dbReference>
<evidence type="ECO:0000256" key="2">
    <source>
        <dbReference type="ARBA" id="ARBA00022670"/>
    </source>
</evidence>
<dbReference type="Pfam" id="PF00443">
    <property type="entry name" value="UCH"/>
    <property type="match status" value="1"/>
</dbReference>
<evidence type="ECO:0000256" key="6">
    <source>
        <dbReference type="RuleBase" id="RU366025"/>
    </source>
</evidence>
<dbReference type="GO" id="GO:0070628">
    <property type="term" value="F:proteasome binding"/>
    <property type="evidence" value="ECO:0007669"/>
    <property type="project" value="TreeGrafter"/>
</dbReference>
<dbReference type="Proteomes" id="UP000265703">
    <property type="component" value="Unassembled WGS sequence"/>
</dbReference>
<evidence type="ECO:0000313" key="10">
    <source>
        <dbReference type="EMBL" id="RIA97236.1"/>
    </source>
</evidence>
<evidence type="ECO:0000313" key="11">
    <source>
        <dbReference type="Proteomes" id="UP000265703"/>
    </source>
</evidence>
<feature type="region of interest" description="Disordered" evidence="8">
    <location>
        <begin position="599"/>
        <end position="624"/>
    </location>
</feature>
<evidence type="ECO:0000259" key="9">
    <source>
        <dbReference type="PROSITE" id="PS50235"/>
    </source>
</evidence>
<feature type="compositionally biased region" description="Basic and acidic residues" evidence="8">
    <location>
        <begin position="532"/>
        <end position="546"/>
    </location>
</feature>
<feature type="region of interest" description="Disordered" evidence="8">
    <location>
        <begin position="1"/>
        <end position="21"/>
    </location>
</feature>
<dbReference type="CDD" id="cd02666">
    <property type="entry name" value="Peptidase_C19J"/>
    <property type="match status" value="1"/>
</dbReference>
<dbReference type="Gene3D" id="3.90.70.10">
    <property type="entry name" value="Cysteine proteinases"/>
    <property type="match status" value="1"/>
</dbReference>
<dbReference type="EC" id="3.4.19.12" evidence="6"/>
<name>A0A397TJX0_9GLOM</name>
<keyword evidence="3 6" id="KW-0833">Ubl conjugation pathway</keyword>
<keyword evidence="5 6" id="KW-0788">Thiol protease</keyword>
<protein>
    <recommendedName>
        <fullName evidence="6">Ubiquitin carboxyl-terminal hydrolase</fullName>
        <ecNumber evidence="6">3.4.19.12</ecNumber>
    </recommendedName>
</protein>
<dbReference type="InterPro" id="IPR025305">
    <property type="entry name" value="UCH_repeat_domain"/>
</dbReference>